<dbReference type="EMBL" id="QFFF01000002">
    <property type="protein sequence ID" value="PWG01390.1"/>
    <property type="molecule type" value="Genomic_DNA"/>
</dbReference>
<evidence type="ECO:0008006" key="5">
    <source>
        <dbReference type="Google" id="ProtNLM"/>
    </source>
</evidence>
<organism evidence="3 4">
    <name type="scientific">Allosphingosinicella humi</name>
    <dbReference type="NCBI Taxonomy" id="2068657"/>
    <lineage>
        <taxon>Bacteria</taxon>
        <taxon>Pseudomonadati</taxon>
        <taxon>Pseudomonadota</taxon>
        <taxon>Alphaproteobacteria</taxon>
        <taxon>Sphingomonadales</taxon>
        <taxon>Sphingomonadaceae</taxon>
        <taxon>Allosphingosinicella</taxon>
    </lineage>
</organism>
<keyword evidence="2" id="KW-0732">Signal</keyword>
<protein>
    <recommendedName>
        <fullName evidence="5">Fe-S oxidoreductase</fullName>
    </recommendedName>
</protein>
<feature type="signal peptide" evidence="2">
    <location>
        <begin position="1"/>
        <end position="18"/>
    </location>
</feature>
<name>A0A2U2IZ76_9SPHN</name>
<evidence type="ECO:0000313" key="3">
    <source>
        <dbReference type="EMBL" id="PWG01390.1"/>
    </source>
</evidence>
<reference evidence="3 4" key="1">
    <citation type="submission" date="2018-05" db="EMBL/GenBank/DDBJ databases">
        <title>Genome of Sphingosinicella humi QZX222.</title>
        <authorList>
            <person name="Qiao Z."/>
            <person name="Wang G."/>
        </authorList>
    </citation>
    <scope>NUCLEOTIDE SEQUENCE [LARGE SCALE GENOMIC DNA]</scope>
    <source>
        <strain evidence="3 4">QZX222</strain>
    </source>
</reference>
<evidence type="ECO:0000313" key="4">
    <source>
        <dbReference type="Proteomes" id="UP000245916"/>
    </source>
</evidence>
<feature type="region of interest" description="Disordered" evidence="1">
    <location>
        <begin position="16"/>
        <end position="130"/>
    </location>
</feature>
<feature type="chain" id="PRO_5015501815" description="Fe-S oxidoreductase" evidence="2">
    <location>
        <begin position="19"/>
        <end position="147"/>
    </location>
</feature>
<dbReference type="Proteomes" id="UP000245916">
    <property type="component" value="Unassembled WGS sequence"/>
</dbReference>
<dbReference type="OrthoDB" id="7597009at2"/>
<dbReference type="RefSeq" id="WP_109272451.1">
    <property type="nucleotide sequence ID" value="NZ_QFFF01000002.1"/>
</dbReference>
<evidence type="ECO:0000256" key="1">
    <source>
        <dbReference type="SAM" id="MobiDB-lite"/>
    </source>
</evidence>
<comment type="caution">
    <text evidence="3">The sequence shown here is derived from an EMBL/GenBank/DDBJ whole genome shotgun (WGS) entry which is preliminary data.</text>
</comment>
<evidence type="ECO:0000256" key="2">
    <source>
        <dbReference type="SAM" id="SignalP"/>
    </source>
</evidence>
<accession>A0A2U2IZ76</accession>
<gene>
    <name evidence="3" type="ORF">DF286_14830</name>
</gene>
<sequence length="147" mass="14863">MKTILFAAALSVSGIALAQDTTTDDMTTDQTATDVAPVEQTTPPPADTTAPQPAATTPPPTGTPTTVAPGNQSPERDARGIPVVSDPATAPAGANQPLSAPPGATVVPSANQSAVFSPEPAQQDYPPCTKGVTDNCVQTYERGVRPD</sequence>
<proteinExistence type="predicted"/>
<keyword evidence="4" id="KW-1185">Reference proteome</keyword>
<dbReference type="AlphaFoldDB" id="A0A2U2IZ76"/>